<sequence length="87" mass="9830">MNYKDYSIGIGAAVLLVLAASRLSTLQPPTREDFSKYPSLRQHWFTTCDLRSNLAELNEAGCKHLHEWQVANKSPVLDNLMNQNLGK</sequence>
<dbReference type="EMBL" id="JACAQV010000022">
    <property type="protein sequence ID" value="NWF10410.1"/>
    <property type="molecule type" value="Genomic_DNA"/>
</dbReference>
<accession>A0A7Y8GGP6</accession>
<comment type="caution">
    <text evidence="1">The sequence shown here is derived from an EMBL/GenBank/DDBJ whole genome shotgun (WGS) entry which is preliminary data.</text>
</comment>
<evidence type="ECO:0000313" key="1">
    <source>
        <dbReference type="EMBL" id="NWF10410.1"/>
    </source>
</evidence>
<organism evidence="1 2">
    <name type="scientific">Pseudomonas salomonii</name>
    <dbReference type="NCBI Taxonomy" id="191391"/>
    <lineage>
        <taxon>Bacteria</taxon>
        <taxon>Pseudomonadati</taxon>
        <taxon>Pseudomonadota</taxon>
        <taxon>Gammaproteobacteria</taxon>
        <taxon>Pseudomonadales</taxon>
        <taxon>Pseudomonadaceae</taxon>
        <taxon>Pseudomonas</taxon>
    </lineage>
</organism>
<proteinExistence type="predicted"/>
<evidence type="ECO:0000313" key="2">
    <source>
        <dbReference type="Proteomes" id="UP000561369"/>
    </source>
</evidence>
<reference evidence="1 2" key="1">
    <citation type="submission" date="2020-04" db="EMBL/GenBank/DDBJ databases">
        <title>Molecular characterization of pseudomonads from Agaricus bisporus reveal novel blotch 2 pathogens in Western Europe.</title>
        <authorList>
            <person name="Taparia T."/>
            <person name="Krijger M."/>
            <person name="Haynes E."/>
            <person name="Elpinstone J.G."/>
            <person name="Noble R."/>
            <person name="Van Der Wolf J."/>
        </authorList>
    </citation>
    <scope>NUCLEOTIDE SEQUENCE [LARGE SCALE GENOMIC DNA]</scope>
    <source>
        <strain evidence="1 2">IPO3765</strain>
    </source>
</reference>
<dbReference type="AlphaFoldDB" id="A0A7Y8GGP6"/>
<gene>
    <name evidence="1" type="ORF">HX810_22275</name>
</gene>
<protein>
    <submittedName>
        <fullName evidence="1">Uncharacterized protein</fullName>
    </submittedName>
</protein>
<dbReference type="Proteomes" id="UP000561369">
    <property type="component" value="Unassembled WGS sequence"/>
</dbReference>
<name>A0A7Y8GGP6_9PSED</name>
<dbReference type="RefSeq" id="WP_074854430.1">
    <property type="nucleotide sequence ID" value="NZ_FNOX01000002.1"/>
</dbReference>